<dbReference type="STRING" id="553469.SAMN04487947_0189"/>
<dbReference type="SUPFAM" id="SSF53850">
    <property type="entry name" value="Periplasmic binding protein-like II"/>
    <property type="match status" value="2"/>
</dbReference>
<dbReference type="SUPFAM" id="SSF54782">
    <property type="entry name" value="Porphobilinogen deaminase (hydroxymethylbilane synthase), C-terminal domain"/>
    <property type="match status" value="1"/>
</dbReference>
<comment type="similarity">
    <text evidence="2">Belongs to the HMBS family.</text>
</comment>
<evidence type="ECO:0000313" key="9">
    <source>
        <dbReference type="EMBL" id="SFR34606.1"/>
    </source>
</evidence>
<dbReference type="InterPro" id="IPR036803">
    <property type="entry name" value="Porphobilinogen_deaminase_C_sf"/>
</dbReference>
<dbReference type="GO" id="GO:0005737">
    <property type="term" value="C:cytoplasm"/>
    <property type="evidence" value="ECO:0007669"/>
    <property type="project" value="UniProtKB-UniRule"/>
</dbReference>
<evidence type="ECO:0000259" key="7">
    <source>
        <dbReference type="Pfam" id="PF01379"/>
    </source>
</evidence>
<dbReference type="NCBIfam" id="TIGR00212">
    <property type="entry name" value="hemC"/>
    <property type="match status" value="1"/>
</dbReference>
<dbReference type="AlphaFoldDB" id="A0A1I6FXG1"/>
<protein>
    <recommendedName>
        <fullName evidence="5">Hydroxymethylbilane synthase</fullName>
        <ecNumber evidence="5">2.5.1.61</ecNumber>
    </recommendedName>
</protein>
<evidence type="ECO:0000256" key="1">
    <source>
        <dbReference type="ARBA" id="ARBA00001916"/>
    </source>
</evidence>
<organism evidence="9 10">
    <name type="scientific">Halogeometricum rufum</name>
    <dbReference type="NCBI Taxonomy" id="553469"/>
    <lineage>
        <taxon>Archaea</taxon>
        <taxon>Methanobacteriati</taxon>
        <taxon>Methanobacteriota</taxon>
        <taxon>Stenosarchaea group</taxon>
        <taxon>Halobacteria</taxon>
        <taxon>Halobacteriales</taxon>
        <taxon>Haloferacaceae</taxon>
        <taxon>Halogeometricum</taxon>
    </lineage>
</organism>
<dbReference type="PANTHER" id="PTHR11557:SF0">
    <property type="entry name" value="PORPHOBILINOGEN DEAMINASE"/>
    <property type="match status" value="1"/>
</dbReference>
<accession>A0A1I6FXG1</accession>
<keyword evidence="10" id="KW-1185">Reference proteome</keyword>
<dbReference type="Proteomes" id="UP000198531">
    <property type="component" value="Unassembled WGS sequence"/>
</dbReference>
<name>A0A1I6FXG1_9EURY</name>
<feature type="domain" description="Porphobilinogen deaminase C-terminal" evidence="8">
    <location>
        <begin position="286"/>
        <end position="331"/>
    </location>
</feature>
<gene>
    <name evidence="9" type="ORF">SAMN04487947_0189</name>
</gene>
<evidence type="ECO:0000256" key="2">
    <source>
        <dbReference type="ARBA" id="ARBA00005638"/>
    </source>
</evidence>
<dbReference type="OrthoDB" id="8042at2157"/>
<sequence>MKRGTLRLATRGSDLALRQTASVRDALADRRFEVDLMEVETRGDQIRDELIHRLGKTGAFVRALDERVLDGDADAAVHSMKDMPTERPADLVVTGVPERAPATDLLLTPDGTSLENLPADAVVGTSSLRRKAQILAARPDLRVEPLRGNVDTRVEKLLAPELQREHAARVDDDREKKGNAAEASASGEEYDTEFDRSIDEWFDDLSEIQRRALERDVETEYDAIVLAEAGLQRSGLLHRVEYERLPPTEFVPSPGQGAIAVTTRSDHEQLDRIREALDDPRTRVTTTVERTVLAELGGGCIAPIGVHAKLQGEYVHVTARVLSADGTEEVKASRDLPVRDHANAAAEFADSLADRGAADLIAAARDDADADSVGGGARAETDDERSELDADGEVDGA</sequence>
<evidence type="ECO:0000256" key="6">
    <source>
        <dbReference type="SAM" id="MobiDB-lite"/>
    </source>
</evidence>
<evidence type="ECO:0000256" key="5">
    <source>
        <dbReference type="NCBIfam" id="TIGR00212"/>
    </source>
</evidence>
<feature type="region of interest" description="Disordered" evidence="6">
    <location>
        <begin position="165"/>
        <end position="190"/>
    </location>
</feature>
<dbReference type="GO" id="GO:0004418">
    <property type="term" value="F:hydroxymethylbilane synthase activity"/>
    <property type="evidence" value="ECO:0007669"/>
    <property type="project" value="UniProtKB-UniRule"/>
</dbReference>
<feature type="compositionally biased region" description="Basic and acidic residues" evidence="6">
    <location>
        <begin position="165"/>
        <end position="179"/>
    </location>
</feature>
<dbReference type="Gene3D" id="3.40.190.10">
    <property type="entry name" value="Periplasmic binding protein-like II"/>
    <property type="match status" value="4"/>
</dbReference>
<feature type="compositionally biased region" description="Acidic residues" evidence="6">
    <location>
        <begin position="381"/>
        <end position="397"/>
    </location>
</feature>
<feature type="region of interest" description="Disordered" evidence="6">
    <location>
        <begin position="365"/>
        <end position="397"/>
    </location>
</feature>
<dbReference type="Gene3D" id="3.30.160.40">
    <property type="entry name" value="Porphobilinogen deaminase, C-terminal domain"/>
    <property type="match status" value="1"/>
</dbReference>
<evidence type="ECO:0000313" key="10">
    <source>
        <dbReference type="Proteomes" id="UP000198531"/>
    </source>
</evidence>
<comment type="cofactor">
    <cofactor evidence="1">
        <name>dipyrromethane</name>
        <dbReference type="ChEBI" id="CHEBI:60342"/>
    </cofactor>
</comment>
<keyword evidence="4" id="KW-0627">Porphyrin biosynthesis</keyword>
<evidence type="ECO:0000256" key="3">
    <source>
        <dbReference type="ARBA" id="ARBA00022679"/>
    </source>
</evidence>
<dbReference type="InterPro" id="IPR022417">
    <property type="entry name" value="Porphobilin_deaminase_N"/>
</dbReference>
<dbReference type="PROSITE" id="PS00533">
    <property type="entry name" value="PORPHOBILINOGEN_DEAM"/>
    <property type="match status" value="1"/>
</dbReference>
<proteinExistence type="inferred from homology"/>
<dbReference type="InterPro" id="IPR022418">
    <property type="entry name" value="Porphobilinogen_deaminase_C"/>
</dbReference>
<dbReference type="InterPro" id="IPR022419">
    <property type="entry name" value="Porphobilin_deaminase_cofac_BS"/>
</dbReference>
<dbReference type="EC" id="2.5.1.61" evidence="5"/>
<feature type="domain" description="Porphobilinogen deaminase N-terminal" evidence="7">
    <location>
        <begin position="6"/>
        <end position="159"/>
    </location>
</feature>
<dbReference type="RefSeq" id="WP_089803872.1">
    <property type="nucleotide sequence ID" value="NZ_FOYT01000001.1"/>
</dbReference>
<keyword evidence="3" id="KW-0808">Transferase</keyword>
<dbReference type="GO" id="GO:0006783">
    <property type="term" value="P:heme biosynthetic process"/>
    <property type="evidence" value="ECO:0007669"/>
    <property type="project" value="TreeGrafter"/>
</dbReference>
<dbReference type="InterPro" id="IPR000860">
    <property type="entry name" value="HemC"/>
</dbReference>
<dbReference type="Pfam" id="PF01379">
    <property type="entry name" value="Porphobil_deam"/>
    <property type="match status" value="2"/>
</dbReference>
<dbReference type="Pfam" id="PF03900">
    <property type="entry name" value="Porphobil_deamC"/>
    <property type="match status" value="1"/>
</dbReference>
<evidence type="ECO:0000256" key="4">
    <source>
        <dbReference type="ARBA" id="ARBA00023244"/>
    </source>
</evidence>
<dbReference type="PANTHER" id="PTHR11557">
    <property type="entry name" value="PORPHOBILINOGEN DEAMINASE"/>
    <property type="match status" value="1"/>
</dbReference>
<reference evidence="10" key="1">
    <citation type="submission" date="2016-10" db="EMBL/GenBank/DDBJ databases">
        <authorList>
            <person name="Varghese N."/>
            <person name="Submissions S."/>
        </authorList>
    </citation>
    <scope>NUCLEOTIDE SEQUENCE [LARGE SCALE GENOMIC DNA]</scope>
    <source>
        <strain evidence="10">CGMCC 1.7736</strain>
    </source>
</reference>
<dbReference type="PRINTS" id="PR00151">
    <property type="entry name" value="PORPHBDMNASE"/>
</dbReference>
<evidence type="ECO:0000259" key="8">
    <source>
        <dbReference type="Pfam" id="PF03900"/>
    </source>
</evidence>
<feature type="domain" description="Porphobilinogen deaminase N-terminal" evidence="7">
    <location>
        <begin position="217"/>
        <end position="270"/>
    </location>
</feature>
<dbReference type="EMBL" id="FOYT01000001">
    <property type="protein sequence ID" value="SFR34606.1"/>
    <property type="molecule type" value="Genomic_DNA"/>
</dbReference>